<dbReference type="EMBL" id="JAGQHS010000079">
    <property type="protein sequence ID" value="MCA9757053.1"/>
    <property type="molecule type" value="Genomic_DNA"/>
</dbReference>
<sequence>MLQRRETQRTQAGLSSQTGRRAQFRPQPRSCRFLGMARVSLFSLLLFLCGLDTARSEVYLNELVWTPTGAVYIELYNDAETQVDLSGWRIETNLGSQPIPQNTVIEPDGRTVIASTGGLHQPIGGMLGIIDDLDRMQDRVRYGVFGGAPAPPPSTGLLFVSLARSPDAGSDPSPPRVPNADGLFWSLDLTPTPGTPNDVPNPDLGRDLCINEILQDPYATLPTAIEICGPSGFMGGGTDLTGWYIATAAGIQPLSGVVPTSGFLAITVDPSLALGDTYRVDLYDPRGVRVYQKSIYGVPTPQSVSHGDCPDGSAPPDGYDYVTCGGGVDFLPLANTIGSSNAPNGVCLPPGYGGDPDRTDEEGGSGEGDDGDGHSGGGEPRGDDPSGIVREESWGKVKAILGTPRR</sequence>
<feature type="compositionally biased region" description="Basic and acidic residues" evidence="1">
    <location>
        <begin position="380"/>
        <end position="395"/>
    </location>
</feature>
<evidence type="ECO:0000313" key="3">
    <source>
        <dbReference type="Proteomes" id="UP000739538"/>
    </source>
</evidence>
<dbReference type="SUPFAM" id="SSF74853">
    <property type="entry name" value="Lamin A/C globular tail domain"/>
    <property type="match status" value="1"/>
</dbReference>
<gene>
    <name evidence="2" type="ORF">KDA27_14710</name>
</gene>
<reference evidence="2" key="1">
    <citation type="submission" date="2020-04" db="EMBL/GenBank/DDBJ databases">
        <authorList>
            <person name="Zhang T."/>
        </authorList>
    </citation>
    <scope>NUCLEOTIDE SEQUENCE</scope>
    <source>
        <strain evidence="2">HKST-UBA02</strain>
    </source>
</reference>
<accession>A0A956NFP5</accession>
<organism evidence="2 3">
    <name type="scientific">Eiseniibacteriota bacterium</name>
    <dbReference type="NCBI Taxonomy" id="2212470"/>
    <lineage>
        <taxon>Bacteria</taxon>
        <taxon>Candidatus Eiseniibacteriota</taxon>
    </lineage>
</organism>
<dbReference type="InterPro" id="IPR036415">
    <property type="entry name" value="Lamin_tail_dom_sf"/>
</dbReference>
<feature type="compositionally biased region" description="Acidic residues" evidence="1">
    <location>
        <begin position="358"/>
        <end position="370"/>
    </location>
</feature>
<evidence type="ECO:0000313" key="2">
    <source>
        <dbReference type="EMBL" id="MCA9757053.1"/>
    </source>
</evidence>
<feature type="region of interest" description="Disordered" evidence="1">
    <location>
        <begin position="1"/>
        <end position="23"/>
    </location>
</feature>
<dbReference type="Gene3D" id="2.60.40.1260">
    <property type="entry name" value="Lamin Tail domain"/>
    <property type="match status" value="1"/>
</dbReference>
<reference evidence="2" key="2">
    <citation type="journal article" date="2021" name="Microbiome">
        <title>Successional dynamics and alternative stable states in a saline activated sludge microbial community over 9 years.</title>
        <authorList>
            <person name="Wang Y."/>
            <person name="Ye J."/>
            <person name="Ju F."/>
            <person name="Liu L."/>
            <person name="Boyd J.A."/>
            <person name="Deng Y."/>
            <person name="Parks D.H."/>
            <person name="Jiang X."/>
            <person name="Yin X."/>
            <person name="Woodcroft B.J."/>
            <person name="Tyson G.W."/>
            <person name="Hugenholtz P."/>
            <person name="Polz M.F."/>
            <person name="Zhang T."/>
        </authorList>
    </citation>
    <scope>NUCLEOTIDE SEQUENCE</scope>
    <source>
        <strain evidence="2">HKST-UBA02</strain>
    </source>
</reference>
<dbReference type="AlphaFoldDB" id="A0A956NFP5"/>
<comment type="caution">
    <text evidence="2">The sequence shown here is derived from an EMBL/GenBank/DDBJ whole genome shotgun (WGS) entry which is preliminary data.</text>
</comment>
<dbReference type="Proteomes" id="UP000739538">
    <property type="component" value="Unassembled WGS sequence"/>
</dbReference>
<protein>
    <submittedName>
        <fullName evidence="2">Lamin tail domain-containing protein</fullName>
    </submittedName>
</protein>
<evidence type="ECO:0000256" key="1">
    <source>
        <dbReference type="SAM" id="MobiDB-lite"/>
    </source>
</evidence>
<feature type="compositionally biased region" description="Polar residues" evidence="1">
    <location>
        <begin position="9"/>
        <end position="20"/>
    </location>
</feature>
<name>A0A956NFP5_UNCEI</name>
<feature type="region of interest" description="Disordered" evidence="1">
    <location>
        <begin position="342"/>
        <end position="406"/>
    </location>
</feature>
<proteinExistence type="predicted"/>